<protein>
    <recommendedName>
        <fullName evidence="10">DoxX family protein</fullName>
    </recommendedName>
</protein>
<keyword evidence="9" id="KW-1185">Reference proteome</keyword>
<evidence type="ECO:0000256" key="3">
    <source>
        <dbReference type="ARBA" id="ARBA00022475"/>
    </source>
</evidence>
<evidence type="ECO:0000256" key="4">
    <source>
        <dbReference type="ARBA" id="ARBA00022692"/>
    </source>
</evidence>
<accession>A0ABM7VKJ8</accession>
<dbReference type="InterPro" id="IPR051907">
    <property type="entry name" value="DoxX-like_oxidoreductase"/>
</dbReference>
<evidence type="ECO:0008006" key="10">
    <source>
        <dbReference type="Google" id="ProtNLM"/>
    </source>
</evidence>
<dbReference type="PANTHER" id="PTHR33452">
    <property type="entry name" value="OXIDOREDUCTASE CATD-RELATED"/>
    <property type="match status" value="1"/>
</dbReference>
<keyword evidence="5 7" id="KW-1133">Transmembrane helix</keyword>
<name>A0ABM7VKJ8_9BACT</name>
<evidence type="ECO:0000256" key="2">
    <source>
        <dbReference type="ARBA" id="ARBA00006679"/>
    </source>
</evidence>
<dbReference type="Proteomes" id="UP001354989">
    <property type="component" value="Plasmid pPP3"/>
</dbReference>
<comment type="similarity">
    <text evidence="2">Belongs to the DoxX family.</text>
</comment>
<geneLocation type="plasmid" evidence="8 9">
    <name>pPP3</name>
</geneLocation>
<comment type="subcellular location">
    <subcellularLocation>
        <location evidence="1">Cell membrane</location>
        <topology evidence="1">Multi-pass membrane protein</topology>
    </subcellularLocation>
</comment>
<evidence type="ECO:0000256" key="7">
    <source>
        <dbReference type="SAM" id="Phobius"/>
    </source>
</evidence>
<keyword evidence="4 7" id="KW-0812">Transmembrane</keyword>
<proteinExistence type="inferred from homology"/>
<evidence type="ECO:0000313" key="8">
    <source>
        <dbReference type="EMBL" id="BDD01538.1"/>
    </source>
</evidence>
<evidence type="ECO:0000313" key="9">
    <source>
        <dbReference type="Proteomes" id="UP001354989"/>
    </source>
</evidence>
<keyword evidence="6 7" id="KW-0472">Membrane</keyword>
<dbReference type="PANTHER" id="PTHR33452:SF1">
    <property type="entry name" value="INNER MEMBRANE PROTEIN YPHA-RELATED"/>
    <property type="match status" value="1"/>
</dbReference>
<dbReference type="InterPro" id="IPR032808">
    <property type="entry name" value="DoxX"/>
</dbReference>
<organism evidence="8 9">
    <name type="scientific">Persicobacter psychrovividus</name>
    <dbReference type="NCBI Taxonomy" id="387638"/>
    <lineage>
        <taxon>Bacteria</taxon>
        <taxon>Pseudomonadati</taxon>
        <taxon>Bacteroidota</taxon>
        <taxon>Cytophagia</taxon>
        <taxon>Cytophagales</taxon>
        <taxon>Persicobacteraceae</taxon>
        <taxon>Persicobacter</taxon>
    </lineage>
</organism>
<keyword evidence="8" id="KW-0614">Plasmid</keyword>
<feature type="transmembrane region" description="Helical" evidence="7">
    <location>
        <begin position="74"/>
        <end position="94"/>
    </location>
</feature>
<feature type="transmembrane region" description="Helical" evidence="7">
    <location>
        <begin position="106"/>
        <end position="126"/>
    </location>
</feature>
<feature type="transmembrane region" description="Helical" evidence="7">
    <location>
        <begin position="47"/>
        <end position="67"/>
    </location>
</feature>
<keyword evidence="3" id="KW-1003">Cell membrane</keyword>
<gene>
    <name evidence="8" type="ORF">PEPS_38180</name>
</gene>
<dbReference type="EMBL" id="AP025295">
    <property type="protein sequence ID" value="BDD01538.1"/>
    <property type="molecule type" value="Genomic_DNA"/>
</dbReference>
<evidence type="ECO:0000256" key="5">
    <source>
        <dbReference type="ARBA" id="ARBA00022989"/>
    </source>
</evidence>
<sequence length="132" mass="14913">MFKIYTEVCSVDLALLLLRIVSAGLLLRLSIHKIANFKKVKENFPTFWGLSTISSLRLTLICQCIFAPMLALGLLFPIAASGLTAMFLIVVFDIHKGWKFEDHEFALHYLIMYAILLISGPGKWALDTLLFH</sequence>
<dbReference type="Pfam" id="PF07681">
    <property type="entry name" value="DoxX"/>
    <property type="match status" value="1"/>
</dbReference>
<dbReference type="RefSeq" id="WP_338398988.1">
    <property type="nucleotide sequence ID" value="NZ_AP025295.1"/>
</dbReference>
<evidence type="ECO:0000256" key="1">
    <source>
        <dbReference type="ARBA" id="ARBA00004651"/>
    </source>
</evidence>
<evidence type="ECO:0000256" key="6">
    <source>
        <dbReference type="ARBA" id="ARBA00023136"/>
    </source>
</evidence>
<reference evidence="8 9" key="1">
    <citation type="submission" date="2021-12" db="EMBL/GenBank/DDBJ databases">
        <title>Genome sequencing of bacteria with rrn-lacking chromosome and rrn-plasmid.</title>
        <authorList>
            <person name="Anda M."/>
            <person name="Iwasaki W."/>
        </authorList>
    </citation>
    <scope>NUCLEOTIDE SEQUENCE [LARGE SCALE GENOMIC DNA]</scope>
    <source>
        <strain evidence="8 9">NBRC 101262</strain>
        <plasmid evidence="8 9">pPP3</plasmid>
    </source>
</reference>